<feature type="domain" description="SIS" evidence="3">
    <location>
        <begin position="37"/>
        <end position="186"/>
    </location>
</feature>
<name>A0ABW4K3Q4_9HYPH</name>
<dbReference type="GO" id="GO:0016787">
    <property type="term" value="F:hydrolase activity"/>
    <property type="evidence" value="ECO:0007669"/>
    <property type="project" value="UniProtKB-KW"/>
</dbReference>
<keyword evidence="1" id="KW-0032">Aminotransferase</keyword>
<proteinExistence type="predicted"/>
<dbReference type="InterPro" id="IPR046348">
    <property type="entry name" value="SIS_dom_sf"/>
</dbReference>
<dbReference type="Gene3D" id="3.40.50.10490">
    <property type="entry name" value="Glucose-6-phosphate isomerase like protein, domain 1"/>
    <property type="match status" value="2"/>
</dbReference>
<dbReference type="InterPro" id="IPR001347">
    <property type="entry name" value="SIS_dom"/>
</dbReference>
<protein>
    <submittedName>
        <fullName evidence="4">SIS domain-containing protein</fullName>
        <ecNumber evidence="4">3.5.-.-</ecNumber>
    </submittedName>
</protein>
<dbReference type="CDD" id="cd05008">
    <property type="entry name" value="SIS_GlmS_GlmD_1"/>
    <property type="match status" value="1"/>
</dbReference>
<gene>
    <name evidence="4" type="ORF">ACFSC7_16700</name>
</gene>
<dbReference type="InterPro" id="IPR035490">
    <property type="entry name" value="GlmS/FrlB_SIS"/>
</dbReference>
<comment type="caution">
    <text evidence="4">The sequence shown here is derived from an EMBL/GenBank/DDBJ whole genome shotgun (WGS) entry which is preliminary data.</text>
</comment>
<keyword evidence="5" id="KW-1185">Reference proteome</keyword>
<evidence type="ECO:0000313" key="4">
    <source>
        <dbReference type="EMBL" id="MFD1697160.1"/>
    </source>
</evidence>
<dbReference type="RefSeq" id="WP_149893977.1">
    <property type="nucleotide sequence ID" value="NZ_JBHUFA010000014.1"/>
</dbReference>
<accession>A0ABW4K3Q4</accession>
<reference evidence="5" key="1">
    <citation type="journal article" date="2019" name="Int. J. Syst. Evol. Microbiol.">
        <title>The Global Catalogue of Microorganisms (GCM) 10K type strain sequencing project: providing services to taxonomists for standard genome sequencing and annotation.</title>
        <authorList>
            <consortium name="The Broad Institute Genomics Platform"/>
            <consortium name="The Broad Institute Genome Sequencing Center for Infectious Disease"/>
            <person name="Wu L."/>
            <person name="Ma J."/>
        </authorList>
    </citation>
    <scope>NUCLEOTIDE SEQUENCE [LARGE SCALE GENOMIC DNA]</scope>
    <source>
        <strain evidence="5">JCM 3369</strain>
    </source>
</reference>
<organism evidence="4 5">
    <name type="scientific">Roseibium aestuarii</name>
    <dbReference type="NCBI Taxonomy" id="2600299"/>
    <lineage>
        <taxon>Bacteria</taxon>
        <taxon>Pseudomonadati</taxon>
        <taxon>Pseudomonadota</taxon>
        <taxon>Alphaproteobacteria</taxon>
        <taxon>Hyphomicrobiales</taxon>
        <taxon>Stappiaceae</taxon>
        <taxon>Roseibium</taxon>
    </lineage>
</organism>
<feature type="domain" description="SIS" evidence="3">
    <location>
        <begin position="199"/>
        <end position="335"/>
    </location>
</feature>
<dbReference type="Proteomes" id="UP001597327">
    <property type="component" value="Unassembled WGS sequence"/>
</dbReference>
<keyword evidence="4" id="KW-0378">Hydrolase</keyword>
<evidence type="ECO:0000259" key="3">
    <source>
        <dbReference type="PROSITE" id="PS51464"/>
    </source>
</evidence>
<dbReference type="PANTHER" id="PTHR10937:SF8">
    <property type="entry name" value="AMINOTRANSFERASE-RELATED"/>
    <property type="match status" value="1"/>
</dbReference>
<dbReference type="CDD" id="cd05009">
    <property type="entry name" value="SIS_GlmS_GlmD_2"/>
    <property type="match status" value="1"/>
</dbReference>
<dbReference type="SUPFAM" id="SSF53697">
    <property type="entry name" value="SIS domain"/>
    <property type="match status" value="1"/>
</dbReference>
<sequence>MSTSTTLSSMSRETCEIPQALERLVRESGEEMRAAGAALRALDPSVIVTIARGTSDHAAGFLKYAIELQTGVPVASLGPSLASIYGRTLKLKGAAALGISQSGKSPDIVALAEMARASGALSIALVNTMPSPLADACERAIALHAGPEKAIAATKSFFNSIAAGLFILAEWTGDAALSQALERLPEQAEAALALDWSPLSDRLGTASSLYVLGRGPSLAIAGEAALKCKETCELHAEAYSSAEVLHGPVSLVAERFPVLLFCARDEARDAVQDIARRLALKSSEVFINADGVGSAHALPRVEGAHPLTDALLQIIPYYRMVELLSRERNLDPDAPAALQKVTETL</sequence>
<dbReference type="EMBL" id="JBHUFA010000014">
    <property type="protein sequence ID" value="MFD1697160.1"/>
    <property type="molecule type" value="Genomic_DNA"/>
</dbReference>
<evidence type="ECO:0000256" key="1">
    <source>
        <dbReference type="ARBA" id="ARBA00022576"/>
    </source>
</evidence>
<evidence type="ECO:0000256" key="2">
    <source>
        <dbReference type="ARBA" id="ARBA00022737"/>
    </source>
</evidence>
<dbReference type="EC" id="3.5.-.-" evidence="4"/>
<keyword evidence="1" id="KW-0808">Transferase</keyword>
<keyword evidence="2" id="KW-0677">Repeat</keyword>
<evidence type="ECO:0000313" key="5">
    <source>
        <dbReference type="Proteomes" id="UP001597327"/>
    </source>
</evidence>
<dbReference type="Pfam" id="PF01380">
    <property type="entry name" value="SIS"/>
    <property type="match status" value="2"/>
</dbReference>
<dbReference type="PANTHER" id="PTHR10937">
    <property type="entry name" value="GLUCOSAMINE--FRUCTOSE-6-PHOSPHATE AMINOTRANSFERASE, ISOMERIZING"/>
    <property type="match status" value="1"/>
</dbReference>
<dbReference type="PROSITE" id="PS51464">
    <property type="entry name" value="SIS"/>
    <property type="match status" value="2"/>
</dbReference>
<dbReference type="InterPro" id="IPR035466">
    <property type="entry name" value="GlmS/AgaS_SIS"/>
</dbReference>